<dbReference type="AlphaFoldDB" id="A0A6G1G1Q4"/>
<evidence type="ECO:0000313" key="4">
    <source>
        <dbReference type="EMBL" id="KAF1811948.1"/>
    </source>
</evidence>
<evidence type="ECO:0000256" key="2">
    <source>
        <dbReference type="ARBA" id="ARBA00022857"/>
    </source>
</evidence>
<keyword evidence="2" id="KW-0521">NADP</keyword>
<dbReference type="SUPFAM" id="SSF51735">
    <property type="entry name" value="NAD(P)-binding Rossmann-fold domains"/>
    <property type="match status" value="1"/>
</dbReference>
<evidence type="ECO:0000313" key="6">
    <source>
        <dbReference type="RefSeq" id="XP_033533579.1"/>
    </source>
</evidence>
<dbReference type="PANTHER" id="PTHR42748:SF25">
    <property type="entry name" value="NMRA FAMILY PROTEIN"/>
    <property type="match status" value="1"/>
</dbReference>
<reference evidence="6" key="2">
    <citation type="submission" date="2020-04" db="EMBL/GenBank/DDBJ databases">
        <authorList>
            <consortium name="NCBI Genome Project"/>
        </authorList>
    </citation>
    <scope>NUCLEOTIDE SEQUENCE</scope>
    <source>
        <strain evidence="6">CBS 781.70</strain>
    </source>
</reference>
<accession>A0A6G1G1Q4</accession>
<evidence type="ECO:0000256" key="1">
    <source>
        <dbReference type="ARBA" id="ARBA00006328"/>
    </source>
</evidence>
<keyword evidence="5" id="KW-1185">Reference proteome</keyword>
<dbReference type="InterPro" id="IPR008030">
    <property type="entry name" value="NmrA-like"/>
</dbReference>
<dbReference type="Gene3D" id="3.40.50.720">
    <property type="entry name" value="NAD(P)-binding Rossmann-like Domain"/>
    <property type="match status" value="1"/>
</dbReference>
<proteinExistence type="inferred from homology"/>
<dbReference type="PANTHER" id="PTHR42748">
    <property type="entry name" value="NITROGEN METABOLITE REPRESSION PROTEIN NMRA FAMILY MEMBER"/>
    <property type="match status" value="1"/>
</dbReference>
<evidence type="ECO:0000313" key="5">
    <source>
        <dbReference type="Proteomes" id="UP000504638"/>
    </source>
</evidence>
<protein>
    <submittedName>
        <fullName evidence="4 6">NmrA-like family protein</fullName>
    </submittedName>
</protein>
<dbReference type="GeneID" id="54416580"/>
<dbReference type="OrthoDB" id="9997102at2759"/>
<dbReference type="Proteomes" id="UP000504638">
    <property type="component" value="Unplaced"/>
</dbReference>
<feature type="domain" description="NmrA-like" evidence="3">
    <location>
        <begin position="2"/>
        <end position="282"/>
    </location>
</feature>
<dbReference type="Pfam" id="PF05368">
    <property type="entry name" value="NmrA"/>
    <property type="match status" value="1"/>
</dbReference>
<organism evidence="4">
    <name type="scientific">Eremomyces bilateralis CBS 781.70</name>
    <dbReference type="NCBI Taxonomy" id="1392243"/>
    <lineage>
        <taxon>Eukaryota</taxon>
        <taxon>Fungi</taxon>
        <taxon>Dikarya</taxon>
        <taxon>Ascomycota</taxon>
        <taxon>Pezizomycotina</taxon>
        <taxon>Dothideomycetes</taxon>
        <taxon>Dothideomycetes incertae sedis</taxon>
        <taxon>Eremomycetales</taxon>
        <taxon>Eremomycetaceae</taxon>
        <taxon>Eremomyces</taxon>
    </lineage>
</organism>
<name>A0A6G1G1Q4_9PEZI</name>
<dbReference type="GO" id="GO:0005634">
    <property type="term" value="C:nucleus"/>
    <property type="evidence" value="ECO:0007669"/>
    <property type="project" value="TreeGrafter"/>
</dbReference>
<dbReference type="InterPro" id="IPR036291">
    <property type="entry name" value="NAD(P)-bd_dom_sf"/>
</dbReference>
<reference evidence="4 6" key="1">
    <citation type="submission" date="2020-01" db="EMBL/GenBank/DDBJ databases">
        <authorList>
            <consortium name="DOE Joint Genome Institute"/>
            <person name="Haridas S."/>
            <person name="Albert R."/>
            <person name="Binder M."/>
            <person name="Bloem J."/>
            <person name="Labutti K."/>
            <person name="Salamov A."/>
            <person name="Andreopoulos B."/>
            <person name="Baker S.E."/>
            <person name="Barry K."/>
            <person name="Bills G."/>
            <person name="Bluhm B.H."/>
            <person name="Cannon C."/>
            <person name="Castanera R."/>
            <person name="Culley D.E."/>
            <person name="Daum C."/>
            <person name="Ezra D."/>
            <person name="Gonzalez J.B."/>
            <person name="Henrissat B."/>
            <person name="Kuo A."/>
            <person name="Liang C."/>
            <person name="Lipzen A."/>
            <person name="Lutzoni F."/>
            <person name="Magnuson J."/>
            <person name="Mondo S."/>
            <person name="Nolan M."/>
            <person name="Ohm R."/>
            <person name="Pangilinan J."/>
            <person name="Park H.-J."/>
            <person name="Ramirez L."/>
            <person name="Alfaro M."/>
            <person name="Sun H."/>
            <person name="Tritt A."/>
            <person name="Yoshinaga Y."/>
            <person name="Zwiers L.-H."/>
            <person name="Turgeon B.G."/>
            <person name="Goodwin S.B."/>
            <person name="Spatafora J.W."/>
            <person name="Crous P.W."/>
            <person name="Grigoriev I.V."/>
        </authorList>
    </citation>
    <scope>NUCLEOTIDE SEQUENCE</scope>
    <source>
        <strain evidence="4 6">CBS 781.70</strain>
    </source>
</reference>
<dbReference type="InterPro" id="IPR051164">
    <property type="entry name" value="NmrA-like_oxidored"/>
</dbReference>
<dbReference type="EMBL" id="ML975159">
    <property type="protein sequence ID" value="KAF1811948.1"/>
    <property type="molecule type" value="Genomic_DNA"/>
</dbReference>
<sequence>MTNAILITGATGQQGGAVIDALLATKADFEILAVTRDTASPSATKLAQKSPSIKLVQGNLDDVAAVFQSAKKATSRPIWGVFSVQLAIGVKSGTEERQGKALIDHAIQSGVQYFVYASVDRGGATSLTKPASLTNPTNVPHFIAKHRVEEHLFAATKDGASGMAWTILRPTAYMENFLPTFFGRVFVTAWAQEVRDRPLQMVGLKDIGVFAAKAFVAPEQWAGKAVSLAGDEVTLKQVEEVFKTKTGKELPRTYGFVSWFIMWMAKDFRLMMRWFYDHGFKADIAALRKEHPELKDFRTWLEKDSQFEMR</sequence>
<evidence type="ECO:0000259" key="3">
    <source>
        <dbReference type="Pfam" id="PF05368"/>
    </source>
</evidence>
<dbReference type="Gene3D" id="3.90.25.10">
    <property type="entry name" value="UDP-galactose 4-epimerase, domain 1"/>
    <property type="match status" value="1"/>
</dbReference>
<reference evidence="6" key="3">
    <citation type="submission" date="2025-04" db="UniProtKB">
        <authorList>
            <consortium name="RefSeq"/>
        </authorList>
    </citation>
    <scope>IDENTIFICATION</scope>
    <source>
        <strain evidence="6">CBS 781.70</strain>
    </source>
</reference>
<dbReference type="RefSeq" id="XP_033533579.1">
    <property type="nucleotide sequence ID" value="XM_033676010.1"/>
</dbReference>
<comment type="similarity">
    <text evidence="1">Belongs to the NmrA-type oxidoreductase family.</text>
</comment>
<gene>
    <name evidence="4 6" type="ORF">P152DRAFT_38993</name>
</gene>